<keyword evidence="2" id="KW-0548">Nucleotidyltransferase</keyword>
<dbReference type="GO" id="GO:0003676">
    <property type="term" value="F:nucleic acid binding"/>
    <property type="evidence" value="ECO:0007669"/>
    <property type="project" value="InterPro"/>
</dbReference>
<keyword evidence="1" id="KW-0808">Transferase</keyword>
<dbReference type="PROSITE" id="PS50994">
    <property type="entry name" value="INTEGRASE"/>
    <property type="match status" value="1"/>
</dbReference>
<reference evidence="9 10" key="1">
    <citation type="submission" date="2015-05" db="EMBL/GenBank/DDBJ databases">
        <title>Evolution of Trichinella species and genotypes.</title>
        <authorList>
            <person name="Korhonen P.K."/>
            <person name="Edoardo P."/>
            <person name="Giuseppe L.R."/>
            <person name="Gasser R.B."/>
        </authorList>
    </citation>
    <scope>NUCLEOTIDE SEQUENCE [LARGE SCALE GENOMIC DNA]</scope>
    <source>
        <strain evidence="9">ISS10</strain>
    </source>
</reference>
<dbReference type="PANTHER" id="PTHR37984:SF15">
    <property type="entry name" value="INTEGRASE CATALYTIC DOMAIN-CONTAINING PROTEIN"/>
    <property type="match status" value="1"/>
</dbReference>
<gene>
    <name evidence="9" type="primary">pol</name>
    <name evidence="9" type="ORF">T02_8465</name>
</gene>
<dbReference type="GO" id="GO:0004519">
    <property type="term" value="F:endonuclease activity"/>
    <property type="evidence" value="ECO:0007669"/>
    <property type="project" value="UniProtKB-KW"/>
</dbReference>
<evidence type="ECO:0000256" key="7">
    <source>
        <dbReference type="SAM" id="MobiDB-lite"/>
    </source>
</evidence>
<feature type="compositionally biased region" description="Basic and acidic residues" evidence="7">
    <location>
        <begin position="658"/>
        <end position="670"/>
    </location>
</feature>
<dbReference type="GO" id="GO:0003964">
    <property type="term" value="F:RNA-directed DNA polymerase activity"/>
    <property type="evidence" value="ECO:0007669"/>
    <property type="project" value="UniProtKB-KW"/>
</dbReference>
<dbReference type="SUPFAM" id="SSF56672">
    <property type="entry name" value="DNA/RNA polymerases"/>
    <property type="match status" value="1"/>
</dbReference>
<dbReference type="InterPro" id="IPR041373">
    <property type="entry name" value="RT_RNaseH"/>
</dbReference>
<evidence type="ECO:0000256" key="5">
    <source>
        <dbReference type="ARBA" id="ARBA00022801"/>
    </source>
</evidence>
<dbReference type="InterPro" id="IPR043128">
    <property type="entry name" value="Rev_trsase/Diguanyl_cyclase"/>
</dbReference>
<organism evidence="9 10">
    <name type="scientific">Trichinella nativa</name>
    <dbReference type="NCBI Taxonomy" id="6335"/>
    <lineage>
        <taxon>Eukaryota</taxon>
        <taxon>Metazoa</taxon>
        <taxon>Ecdysozoa</taxon>
        <taxon>Nematoda</taxon>
        <taxon>Enoplea</taxon>
        <taxon>Dorylaimia</taxon>
        <taxon>Trichinellida</taxon>
        <taxon>Trichinellidae</taxon>
        <taxon>Trichinella</taxon>
    </lineage>
</organism>
<evidence type="ECO:0000256" key="4">
    <source>
        <dbReference type="ARBA" id="ARBA00022759"/>
    </source>
</evidence>
<name>A0A0V1L5P9_9BILA</name>
<dbReference type="Gene3D" id="3.30.420.10">
    <property type="entry name" value="Ribonuclease H-like superfamily/Ribonuclease H"/>
    <property type="match status" value="1"/>
</dbReference>
<evidence type="ECO:0000259" key="8">
    <source>
        <dbReference type="PROSITE" id="PS50994"/>
    </source>
</evidence>
<dbReference type="PANTHER" id="PTHR37984">
    <property type="entry name" value="PROTEIN CBG26694"/>
    <property type="match status" value="1"/>
</dbReference>
<feature type="region of interest" description="Disordered" evidence="7">
    <location>
        <begin position="277"/>
        <end position="310"/>
    </location>
</feature>
<dbReference type="EMBL" id="JYDW01000129">
    <property type="protein sequence ID" value="KRZ54801.1"/>
    <property type="molecule type" value="Genomic_DNA"/>
</dbReference>
<feature type="region of interest" description="Disordered" evidence="7">
    <location>
        <begin position="658"/>
        <end position="682"/>
    </location>
</feature>
<proteinExistence type="predicted"/>
<sequence length="682" mass="76867">MLSVGRDVTITSPLFGCSKQLSRLQSVGLKIKPEKCQLMRQSVHYLGYIVTQHGVGTDPEKTASVQERFVRNFAGVENPLHALTKKGEKWRWGPKEEEAFARLKDALVSSPILCQPDFDRTFLVDVDASEDAIGAVLSQQGEQGPPGVVALSLSLSYWATRREMLALVWATHHFRPHLYGRKFTARTDHNSLKWLRNFREPEGQVSRWLEKLAEFDFEVVHRSGVDREGDMATIGSRGQSLDEESLEPARQDSPARGDYMSNVGDPRHRRLQVVAGHSDAEHPGNPEDHPQPTNGGPFRRGKNPGESAPALLLAPAEGGRGRLVPSVSDVRRSCDPNSEVASPHAAAADLVGPLEETQNGNRYILVVCDYFSKWPEAFPLPNAEARTVATALVNGVFCRYGTPETLHSDQGRNFESELVKEVCQLFGVTKTRATAYHPQSDGLVERMNRTLLDMLAKASIDHPEDWDVYLDRTLLAYRTSVHCTTGATPSRVLFGRELRLPVDLMYGVPTDAQVRSAGEYVQHLRRDLERVYEVVRKKAGREQRRQKAWKDRKAYGPVYEPGDHVWMQLPTKTKLGAYWDGPYQVQRKLDWNTYRVEKVGGGRERLVVHFDRLKPYHGTSEGEGAQGRQRERRKTRRPAWLRDFIQTQEVSIGRALHEGESGAADMDRANEIFPAENEKEEN</sequence>
<dbReference type="Pfam" id="PF17917">
    <property type="entry name" value="RT_RNaseH"/>
    <property type="match status" value="1"/>
</dbReference>
<feature type="region of interest" description="Disordered" evidence="7">
    <location>
        <begin position="229"/>
        <end position="264"/>
    </location>
</feature>
<feature type="domain" description="Integrase catalytic" evidence="8">
    <location>
        <begin position="339"/>
        <end position="497"/>
    </location>
</feature>
<keyword evidence="10" id="KW-1185">Reference proteome</keyword>
<keyword evidence="3" id="KW-0540">Nuclease</keyword>
<feature type="region of interest" description="Disordered" evidence="7">
    <location>
        <begin position="616"/>
        <end position="637"/>
    </location>
</feature>
<dbReference type="CDD" id="cd09274">
    <property type="entry name" value="RNase_HI_RT_Ty3"/>
    <property type="match status" value="1"/>
</dbReference>
<dbReference type="STRING" id="6335.A0A0V1L5P9"/>
<dbReference type="InterPro" id="IPR043502">
    <property type="entry name" value="DNA/RNA_pol_sf"/>
</dbReference>
<dbReference type="Pfam" id="PF22938">
    <property type="entry name" value="Integrase_p58_C"/>
    <property type="match status" value="1"/>
</dbReference>
<evidence type="ECO:0000256" key="3">
    <source>
        <dbReference type="ARBA" id="ARBA00022722"/>
    </source>
</evidence>
<evidence type="ECO:0000256" key="1">
    <source>
        <dbReference type="ARBA" id="ARBA00022679"/>
    </source>
</evidence>
<evidence type="ECO:0000313" key="9">
    <source>
        <dbReference type="EMBL" id="KRZ54801.1"/>
    </source>
</evidence>
<dbReference type="SUPFAM" id="SSF53098">
    <property type="entry name" value="Ribonuclease H-like"/>
    <property type="match status" value="1"/>
</dbReference>
<keyword evidence="6" id="KW-0695">RNA-directed DNA polymerase</keyword>
<dbReference type="AlphaFoldDB" id="A0A0V1L5P9"/>
<dbReference type="Gene3D" id="3.30.70.270">
    <property type="match status" value="2"/>
</dbReference>
<dbReference type="OrthoDB" id="5830590at2759"/>
<keyword evidence="4" id="KW-0255">Endonuclease</keyword>
<dbReference type="GO" id="GO:0015074">
    <property type="term" value="P:DNA integration"/>
    <property type="evidence" value="ECO:0007669"/>
    <property type="project" value="InterPro"/>
</dbReference>
<comment type="caution">
    <text evidence="9">The sequence shown here is derived from an EMBL/GenBank/DDBJ whole genome shotgun (WGS) entry which is preliminary data.</text>
</comment>
<evidence type="ECO:0000256" key="2">
    <source>
        <dbReference type="ARBA" id="ARBA00022695"/>
    </source>
</evidence>
<dbReference type="FunFam" id="3.30.420.10:FF:000032">
    <property type="entry name" value="Retrovirus-related Pol polyprotein from transposon 297-like Protein"/>
    <property type="match status" value="1"/>
</dbReference>
<feature type="compositionally biased region" description="Basic and acidic residues" evidence="7">
    <location>
        <begin position="278"/>
        <end position="290"/>
    </location>
</feature>
<dbReference type="InterPro" id="IPR050951">
    <property type="entry name" value="Retrovirus_Pol_polyprotein"/>
</dbReference>
<evidence type="ECO:0000313" key="10">
    <source>
        <dbReference type="Proteomes" id="UP000054721"/>
    </source>
</evidence>
<dbReference type="InterPro" id="IPR054465">
    <property type="entry name" value="Integrase_p58-like_C"/>
</dbReference>
<evidence type="ECO:0000256" key="6">
    <source>
        <dbReference type="ARBA" id="ARBA00022918"/>
    </source>
</evidence>
<dbReference type="InterPro" id="IPR036397">
    <property type="entry name" value="RNaseH_sf"/>
</dbReference>
<dbReference type="InterPro" id="IPR001584">
    <property type="entry name" value="Integrase_cat-core"/>
</dbReference>
<dbReference type="GO" id="GO:0042575">
    <property type="term" value="C:DNA polymerase complex"/>
    <property type="evidence" value="ECO:0007669"/>
    <property type="project" value="UniProtKB-ARBA"/>
</dbReference>
<keyword evidence="5" id="KW-0378">Hydrolase</keyword>
<accession>A0A0V1L5P9</accession>
<dbReference type="GO" id="GO:0016787">
    <property type="term" value="F:hydrolase activity"/>
    <property type="evidence" value="ECO:0007669"/>
    <property type="project" value="UniProtKB-KW"/>
</dbReference>
<dbReference type="Proteomes" id="UP000054721">
    <property type="component" value="Unassembled WGS sequence"/>
</dbReference>
<protein>
    <submittedName>
        <fullName evidence="9">Retrovirus-related Pol polyprotein from transposon 17.6</fullName>
    </submittedName>
</protein>
<dbReference type="InterPro" id="IPR012337">
    <property type="entry name" value="RNaseH-like_sf"/>
</dbReference>
<dbReference type="Pfam" id="PF00665">
    <property type="entry name" value="rve"/>
    <property type="match status" value="1"/>
</dbReference>